<protein>
    <recommendedName>
        <fullName evidence="8">RWP-RK domain-containing protein</fullName>
    </recommendedName>
</protein>
<keyword evidence="4" id="KW-0238">DNA-binding</keyword>
<feature type="domain" description="RWP-RK" evidence="8">
    <location>
        <begin position="94"/>
        <end position="177"/>
    </location>
</feature>
<evidence type="ECO:0000256" key="5">
    <source>
        <dbReference type="ARBA" id="ARBA00023163"/>
    </source>
</evidence>
<evidence type="ECO:0000313" key="10">
    <source>
        <dbReference type="Proteomes" id="UP000596661"/>
    </source>
</evidence>
<evidence type="ECO:0000259" key="8">
    <source>
        <dbReference type="PROSITE" id="PS51519"/>
    </source>
</evidence>
<sequence length="220" mass="24796">MQAVVGRGAAGEEINAHSMEGGNHGPYEKESDDSQDNQYGKNKNKSHSFGEEVFKEGNMDAEVENANVGLVFLDSKRRRVIEGQASGPKEGLDGQVGLNKHGPKSQLGSELDEIQRCFKLPIKDAAMELGIGVTRLKKRCRELNIMRWPHRKLKSLKYLLKNVKNMGLSNNEIMMLEEQKRLVEEIPDMELTERAKKLRQACFKANYKSKRSLASSVHRS</sequence>
<dbReference type="InterPro" id="IPR003035">
    <property type="entry name" value="RWP-RK_dom"/>
</dbReference>
<evidence type="ECO:0000256" key="1">
    <source>
        <dbReference type="ARBA" id="ARBA00004049"/>
    </source>
</evidence>
<dbReference type="AlphaFoldDB" id="A0A803PN55"/>
<reference evidence="9" key="1">
    <citation type="submission" date="2018-11" db="EMBL/GenBank/DDBJ databases">
        <authorList>
            <person name="Grassa J C."/>
        </authorList>
    </citation>
    <scope>NUCLEOTIDE SEQUENCE [LARGE SCALE GENOMIC DNA]</scope>
</reference>
<keyword evidence="5" id="KW-0804">Transcription</keyword>
<evidence type="ECO:0000256" key="6">
    <source>
        <dbReference type="ARBA" id="ARBA00023242"/>
    </source>
</evidence>
<keyword evidence="6" id="KW-0539">Nucleus</keyword>
<dbReference type="Proteomes" id="UP000596661">
    <property type="component" value="Chromosome 5"/>
</dbReference>
<organism evidence="9 10">
    <name type="scientific">Cannabis sativa</name>
    <name type="common">Hemp</name>
    <name type="synonym">Marijuana</name>
    <dbReference type="NCBI Taxonomy" id="3483"/>
    <lineage>
        <taxon>Eukaryota</taxon>
        <taxon>Viridiplantae</taxon>
        <taxon>Streptophyta</taxon>
        <taxon>Embryophyta</taxon>
        <taxon>Tracheophyta</taxon>
        <taxon>Spermatophyta</taxon>
        <taxon>Magnoliopsida</taxon>
        <taxon>eudicotyledons</taxon>
        <taxon>Gunneridae</taxon>
        <taxon>Pentapetalae</taxon>
        <taxon>rosids</taxon>
        <taxon>fabids</taxon>
        <taxon>Rosales</taxon>
        <taxon>Cannabaceae</taxon>
        <taxon>Cannabis</taxon>
    </lineage>
</organism>
<evidence type="ECO:0000313" key="9">
    <source>
        <dbReference type="EnsemblPlants" id="cds.evm.model.05.185"/>
    </source>
</evidence>
<dbReference type="PANTHER" id="PTHR46373:SF2">
    <property type="entry name" value="RWP-RK DOMAIN-CONTAINING PROTEIN"/>
    <property type="match status" value="1"/>
</dbReference>
<dbReference type="PROSITE" id="PS51519">
    <property type="entry name" value="RWP_RK"/>
    <property type="match status" value="1"/>
</dbReference>
<feature type="region of interest" description="Disordered" evidence="7">
    <location>
        <begin position="1"/>
        <end position="49"/>
    </location>
</feature>
<dbReference type="Pfam" id="PF02042">
    <property type="entry name" value="RWP-RK"/>
    <property type="match status" value="1"/>
</dbReference>
<dbReference type="EMBL" id="UZAU01000409">
    <property type="status" value="NOT_ANNOTATED_CDS"/>
    <property type="molecule type" value="Genomic_DNA"/>
</dbReference>
<reference evidence="9" key="2">
    <citation type="submission" date="2021-03" db="UniProtKB">
        <authorList>
            <consortium name="EnsemblPlants"/>
        </authorList>
    </citation>
    <scope>IDENTIFICATION</scope>
</reference>
<dbReference type="GO" id="GO:0003677">
    <property type="term" value="F:DNA binding"/>
    <property type="evidence" value="ECO:0007669"/>
    <property type="project" value="UniProtKB-KW"/>
</dbReference>
<accession>A0A803PN55</accession>
<dbReference type="Gramene" id="evm.model.05.185">
    <property type="protein sequence ID" value="cds.evm.model.05.185"/>
    <property type="gene ID" value="evm.TU.05.185"/>
</dbReference>
<evidence type="ECO:0000256" key="7">
    <source>
        <dbReference type="SAM" id="MobiDB-lite"/>
    </source>
</evidence>
<dbReference type="PANTHER" id="PTHR46373">
    <property type="entry name" value="PROTEIN RKD4"/>
    <property type="match status" value="1"/>
</dbReference>
<keyword evidence="10" id="KW-1185">Reference proteome</keyword>
<comment type="function">
    <text evidence="1">Putative transcription factor.</text>
</comment>
<evidence type="ECO:0000256" key="4">
    <source>
        <dbReference type="ARBA" id="ARBA00023125"/>
    </source>
</evidence>
<dbReference type="GO" id="GO:0003700">
    <property type="term" value="F:DNA-binding transcription factor activity"/>
    <property type="evidence" value="ECO:0007669"/>
    <property type="project" value="InterPro"/>
</dbReference>
<name>A0A803PN55_CANSA</name>
<dbReference type="EnsemblPlants" id="evm.model.05.185">
    <property type="protein sequence ID" value="cds.evm.model.05.185"/>
    <property type="gene ID" value="evm.TU.05.185"/>
</dbReference>
<evidence type="ECO:0000256" key="3">
    <source>
        <dbReference type="ARBA" id="ARBA00023054"/>
    </source>
</evidence>
<keyword evidence="3" id="KW-0175">Coiled coil</keyword>
<evidence type="ECO:0000256" key="2">
    <source>
        <dbReference type="ARBA" id="ARBA00023015"/>
    </source>
</evidence>
<proteinExistence type="predicted"/>
<dbReference type="InterPro" id="IPR044607">
    <property type="entry name" value="RKD-like"/>
</dbReference>
<keyword evidence="2" id="KW-0805">Transcription regulation</keyword>